<reference evidence="8 9" key="1">
    <citation type="submission" date="2016-09" db="EMBL/GenBank/DDBJ databases">
        <title>The draft genome of Dichanthelium oligosanthes: A C3 panicoid grass species.</title>
        <authorList>
            <person name="Studer A.J."/>
            <person name="Schnable J.C."/>
            <person name="Brutnell T.P."/>
        </authorList>
    </citation>
    <scope>NUCLEOTIDE SEQUENCE [LARGE SCALE GENOMIC DNA]</scope>
    <source>
        <strain evidence="9">cv. Kellogg 1175</strain>
        <tissue evidence="8">Leaf</tissue>
    </source>
</reference>
<dbReference type="InterPro" id="IPR036259">
    <property type="entry name" value="MFS_trans_sf"/>
</dbReference>
<organism evidence="8 9">
    <name type="scientific">Dichanthelium oligosanthes</name>
    <dbReference type="NCBI Taxonomy" id="888268"/>
    <lineage>
        <taxon>Eukaryota</taxon>
        <taxon>Viridiplantae</taxon>
        <taxon>Streptophyta</taxon>
        <taxon>Embryophyta</taxon>
        <taxon>Tracheophyta</taxon>
        <taxon>Spermatophyta</taxon>
        <taxon>Magnoliopsida</taxon>
        <taxon>Liliopsida</taxon>
        <taxon>Poales</taxon>
        <taxon>Poaceae</taxon>
        <taxon>PACMAD clade</taxon>
        <taxon>Panicoideae</taxon>
        <taxon>Panicodae</taxon>
        <taxon>Paniceae</taxon>
        <taxon>Dichantheliinae</taxon>
        <taxon>Dichanthelium</taxon>
    </lineage>
</organism>
<dbReference type="GO" id="GO:0016020">
    <property type="term" value="C:membrane"/>
    <property type="evidence" value="ECO:0007669"/>
    <property type="project" value="UniProtKB-SubCell"/>
</dbReference>
<dbReference type="Pfam" id="PF00083">
    <property type="entry name" value="Sugar_tr"/>
    <property type="match status" value="1"/>
</dbReference>
<feature type="transmembrane region" description="Helical" evidence="7">
    <location>
        <begin position="21"/>
        <end position="41"/>
    </location>
</feature>
<evidence type="ECO:0000256" key="5">
    <source>
        <dbReference type="ARBA" id="ARBA00022989"/>
    </source>
</evidence>
<evidence type="ECO:0000256" key="3">
    <source>
        <dbReference type="ARBA" id="ARBA00022448"/>
    </source>
</evidence>
<dbReference type="Gene3D" id="1.20.1250.20">
    <property type="entry name" value="MFS general substrate transporter like domains"/>
    <property type="match status" value="1"/>
</dbReference>
<evidence type="ECO:0000256" key="6">
    <source>
        <dbReference type="ARBA" id="ARBA00023136"/>
    </source>
</evidence>
<comment type="caution">
    <text evidence="8">The sequence shown here is derived from an EMBL/GenBank/DDBJ whole genome shotgun (WGS) entry which is preliminary data.</text>
</comment>
<evidence type="ECO:0000313" key="9">
    <source>
        <dbReference type="Proteomes" id="UP000095767"/>
    </source>
</evidence>
<evidence type="ECO:0000313" key="8">
    <source>
        <dbReference type="EMBL" id="OEL28152.1"/>
    </source>
</evidence>
<keyword evidence="4 7" id="KW-0812">Transmembrane</keyword>
<protein>
    <submittedName>
        <fullName evidence="8">Uncharacterized protein</fullName>
    </submittedName>
</protein>
<dbReference type="PANTHER" id="PTHR23500:SF537">
    <property type="entry name" value="MAJOR FACILITATOR SUPERFAMILY (MFS) PROFILE DOMAIN-CONTAINING PROTEIN"/>
    <property type="match status" value="1"/>
</dbReference>
<evidence type="ECO:0000256" key="7">
    <source>
        <dbReference type="SAM" id="Phobius"/>
    </source>
</evidence>
<comment type="subcellular location">
    <subcellularLocation>
        <location evidence="1">Membrane</location>
    </subcellularLocation>
</comment>
<dbReference type="OrthoDB" id="784158at2759"/>
<name>A0A1E5VST7_9POAL</name>
<evidence type="ECO:0000256" key="1">
    <source>
        <dbReference type="ARBA" id="ARBA00004370"/>
    </source>
</evidence>
<dbReference type="PANTHER" id="PTHR23500">
    <property type="entry name" value="SOLUTE CARRIER FAMILY 2, FACILITATED GLUCOSE TRANSPORTER"/>
    <property type="match status" value="1"/>
</dbReference>
<evidence type="ECO:0000256" key="2">
    <source>
        <dbReference type="ARBA" id="ARBA00010992"/>
    </source>
</evidence>
<dbReference type="GO" id="GO:0015144">
    <property type="term" value="F:carbohydrate transmembrane transporter activity"/>
    <property type="evidence" value="ECO:0007669"/>
    <property type="project" value="InterPro"/>
</dbReference>
<comment type="similarity">
    <text evidence="2">Belongs to the major facilitator superfamily. Sugar transporter (TC 2.A.1.1) family.</text>
</comment>
<accession>A0A1E5VST7</accession>
<proteinExistence type="inferred from homology"/>
<keyword evidence="9" id="KW-1185">Reference proteome</keyword>
<gene>
    <name evidence="8" type="ORF">BAE44_0010829</name>
</gene>
<dbReference type="AlphaFoldDB" id="A0A1E5VST7"/>
<keyword evidence="6 7" id="KW-0472">Membrane</keyword>
<sequence length="74" mass="8489">MSISIQHCIAFVEVLCGMKHAIFLFYAAWLLVRTIFVVVFMPETKDVPLEAMRSVWAGRRFTKDAKLNNQDNGL</sequence>
<keyword evidence="5 7" id="KW-1133">Transmembrane helix</keyword>
<dbReference type="STRING" id="888268.A0A1E5VST7"/>
<dbReference type="EMBL" id="LWDX02030674">
    <property type="protein sequence ID" value="OEL28152.1"/>
    <property type="molecule type" value="Genomic_DNA"/>
</dbReference>
<dbReference type="InterPro" id="IPR045262">
    <property type="entry name" value="STP/PLT_plant"/>
</dbReference>
<evidence type="ECO:0000256" key="4">
    <source>
        <dbReference type="ARBA" id="ARBA00022692"/>
    </source>
</evidence>
<keyword evidence="3" id="KW-0813">Transport</keyword>
<dbReference type="Proteomes" id="UP000095767">
    <property type="component" value="Unassembled WGS sequence"/>
</dbReference>
<dbReference type="InterPro" id="IPR005828">
    <property type="entry name" value="MFS_sugar_transport-like"/>
</dbReference>